<keyword evidence="9" id="KW-0805">Transcription regulation</keyword>
<dbReference type="Gene3D" id="2.40.330.10">
    <property type="entry name" value="DNA-binding pseudobarrel domain"/>
    <property type="match status" value="1"/>
</dbReference>
<reference evidence="16 17" key="1">
    <citation type="journal article" date="2018" name="Mol. Plant">
        <title>The genome of Artemisia annua provides insight into the evolution of Asteraceae family and artemisinin biosynthesis.</title>
        <authorList>
            <person name="Shen Q."/>
            <person name="Zhang L."/>
            <person name="Liao Z."/>
            <person name="Wang S."/>
            <person name="Yan T."/>
            <person name="Shi P."/>
            <person name="Liu M."/>
            <person name="Fu X."/>
            <person name="Pan Q."/>
            <person name="Wang Y."/>
            <person name="Lv Z."/>
            <person name="Lu X."/>
            <person name="Zhang F."/>
            <person name="Jiang W."/>
            <person name="Ma Y."/>
            <person name="Chen M."/>
            <person name="Hao X."/>
            <person name="Li L."/>
            <person name="Tang Y."/>
            <person name="Lv G."/>
            <person name="Zhou Y."/>
            <person name="Sun X."/>
            <person name="Brodelius P.E."/>
            <person name="Rose J.K.C."/>
            <person name="Tang K."/>
        </authorList>
    </citation>
    <scope>NUCLEOTIDE SEQUENCE [LARGE SCALE GENOMIC DNA]</scope>
    <source>
        <strain evidence="17">cv. Huhao1</strain>
        <tissue evidence="16">Leaf</tissue>
    </source>
</reference>
<keyword evidence="12" id="KW-0804">Transcription</keyword>
<keyword evidence="7" id="KW-0256">Endoplasmic reticulum</keyword>
<evidence type="ECO:0000256" key="4">
    <source>
        <dbReference type="ARBA" id="ARBA00005316"/>
    </source>
</evidence>
<evidence type="ECO:0000256" key="12">
    <source>
        <dbReference type="ARBA" id="ARBA00023163"/>
    </source>
</evidence>
<keyword evidence="17" id="KW-1185">Reference proteome</keyword>
<dbReference type="OrthoDB" id="28748at2759"/>
<dbReference type="InterPro" id="IPR015300">
    <property type="entry name" value="DNA-bd_pseudobarrel_sf"/>
</dbReference>
<protein>
    <submittedName>
        <fullName evidence="16">GPI transamidase component PIG-S-related protein</fullName>
    </submittedName>
</protein>
<evidence type="ECO:0000256" key="7">
    <source>
        <dbReference type="ARBA" id="ARBA00022824"/>
    </source>
</evidence>
<gene>
    <name evidence="16" type="ORF">CTI12_AA074670</name>
</gene>
<dbReference type="GO" id="GO:0016255">
    <property type="term" value="P:attachment of GPI anchor to protein"/>
    <property type="evidence" value="ECO:0007669"/>
    <property type="project" value="InterPro"/>
</dbReference>
<dbReference type="GO" id="GO:0005634">
    <property type="term" value="C:nucleus"/>
    <property type="evidence" value="ECO:0007669"/>
    <property type="project" value="UniProtKB-SubCell"/>
</dbReference>
<sequence>MSQQQPTTLVHLETPHDDQSVKDMMKKDSRNLYLLSEAIKGVESDQSVDNVMIKDSINLNDFITGIGGSNVVLMLEKRLTKTDVTMSQGRLLTPKVQMKNDGFLTEDEESKLQKKAIEVCVFDLKRRKSTMGIWWMHKRETYMFKMGWNQVVDANVMKENMIYRSPLPFTEIDALSHDIETNRLSFPCKFHLVYVDLDHSRSESKANFEKLGFMVSSYMSMFDGNCLPGTCGDKYTVSVSLDSGVLRHGDFEEILKNDEVVDEYLGSVLGRGGVGSGMEFKVVAERVAEMFVEVFVRGVKEEGSVEGEFMPVGADGRMVLSFNLLNADPRDWVYDWDFNEVDEKLLSPTLEALSPIANISVESQVLYHTPKSSYSYWDAEQESYVFSTKNLPFFVNSNEWHLDTSIAAGGRSKILQFVVYIPSADESPLRLQLPNGEISMTNGFISPTWGGVVVLNPNNSLDNEDSLHPLRRKLSPQELNQVFEVFMGQLRQLFGLKSTGFYKSAFGTITLLGSERGFSQWELDALARQHARYNLHQCGTTLGSLSRLVQSLPRMIIKDEIGKQVKFSLEAAKLAKENASQGFYDASVAASRHARSLAEDAFFHPSVMSVSYYSFEHMFAVYSPFFLPLSLHLILAVVREIKRYRQESRKYAAWIGLGKPHSD</sequence>
<dbReference type="GO" id="GO:0042765">
    <property type="term" value="C:GPI-anchor transamidase complex"/>
    <property type="evidence" value="ECO:0007669"/>
    <property type="project" value="InterPro"/>
</dbReference>
<evidence type="ECO:0000256" key="14">
    <source>
        <dbReference type="ARBA" id="ARBA00023242"/>
    </source>
</evidence>
<evidence type="ECO:0000313" key="16">
    <source>
        <dbReference type="EMBL" id="PWA93075.1"/>
    </source>
</evidence>
<dbReference type="Pfam" id="PF03754">
    <property type="entry name" value="At2g31720-like"/>
    <property type="match status" value="1"/>
</dbReference>
<evidence type="ECO:0000256" key="2">
    <source>
        <dbReference type="ARBA" id="ARBA00004477"/>
    </source>
</evidence>
<comment type="similarity">
    <text evidence="4">Belongs to the PIGS family.</text>
</comment>
<keyword evidence="10" id="KW-0238">DNA-binding</keyword>
<dbReference type="GO" id="GO:0003677">
    <property type="term" value="F:DNA binding"/>
    <property type="evidence" value="ECO:0007669"/>
    <property type="project" value="UniProtKB-KW"/>
</dbReference>
<dbReference type="STRING" id="35608.A0A2U1Q500"/>
<keyword evidence="5" id="KW-0337">GPI-anchor biosynthesis</keyword>
<dbReference type="GO" id="GO:0006506">
    <property type="term" value="P:GPI anchor biosynthetic process"/>
    <property type="evidence" value="ECO:0007669"/>
    <property type="project" value="UniProtKB-UniPathway"/>
</dbReference>
<evidence type="ECO:0000256" key="5">
    <source>
        <dbReference type="ARBA" id="ARBA00022502"/>
    </source>
</evidence>
<evidence type="ECO:0000313" key="17">
    <source>
        <dbReference type="Proteomes" id="UP000245207"/>
    </source>
</evidence>
<accession>A0A2U1Q500</accession>
<dbReference type="InterPro" id="IPR019540">
    <property type="entry name" value="PtdIno-glycan_biosynth_class_S"/>
</dbReference>
<dbReference type="Pfam" id="PF10510">
    <property type="entry name" value="PIG-S"/>
    <property type="match status" value="1"/>
</dbReference>
<dbReference type="EMBL" id="PKPP01000413">
    <property type="protein sequence ID" value="PWA93075.1"/>
    <property type="molecule type" value="Genomic_DNA"/>
</dbReference>
<dbReference type="UniPathway" id="UPA00196"/>
<organism evidence="16 17">
    <name type="scientific">Artemisia annua</name>
    <name type="common">Sweet wormwood</name>
    <dbReference type="NCBI Taxonomy" id="35608"/>
    <lineage>
        <taxon>Eukaryota</taxon>
        <taxon>Viridiplantae</taxon>
        <taxon>Streptophyta</taxon>
        <taxon>Embryophyta</taxon>
        <taxon>Tracheophyta</taxon>
        <taxon>Spermatophyta</taxon>
        <taxon>Magnoliopsida</taxon>
        <taxon>eudicotyledons</taxon>
        <taxon>Gunneridae</taxon>
        <taxon>Pentapetalae</taxon>
        <taxon>asterids</taxon>
        <taxon>campanulids</taxon>
        <taxon>Asterales</taxon>
        <taxon>Asteraceae</taxon>
        <taxon>Asteroideae</taxon>
        <taxon>Anthemideae</taxon>
        <taxon>Artemisiinae</taxon>
        <taxon>Artemisia</taxon>
    </lineage>
</organism>
<dbReference type="PANTHER" id="PTHR21072">
    <property type="entry name" value="GPI TRANSAMIDASE COMPONENT PIG-S"/>
    <property type="match status" value="1"/>
</dbReference>
<evidence type="ECO:0000256" key="6">
    <source>
        <dbReference type="ARBA" id="ARBA00022692"/>
    </source>
</evidence>
<comment type="pathway">
    <text evidence="3">Glycolipid biosynthesis; glycosylphosphatidylinositol-anchor biosynthesis.</text>
</comment>
<name>A0A2U1Q500_ARTAN</name>
<evidence type="ECO:0000256" key="11">
    <source>
        <dbReference type="ARBA" id="ARBA00023136"/>
    </source>
</evidence>
<keyword evidence="11 15" id="KW-0472">Membrane</keyword>
<evidence type="ECO:0000256" key="13">
    <source>
        <dbReference type="ARBA" id="ARBA00023180"/>
    </source>
</evidence>
<dbReference type="Proteomes" id="UP000245207">
    <property type="component" value="Unassembled WGS sequence"/>
</dbReference>
<evidence type="ECO:0000256" key="1">
    <source>
        <dbReference type="ARBA" id="ARBA00004123"/>
    </source>
</evidence>
<dbReference type="AlphaFoldDB" id="A0A2U1Q500"/>
<evidence type="ECO:0000256" key="9">
    <source>
        <dbReference type="ARBA" id="ARBA00023015"/>
    </source>
</evidence>
<comment type="subcellular location">
    <subcellularLocation>
        <location evidence="2">Endoplasmic reticulum membrane</location>
        <topology evidence="2">Multi-pass membrane protein</topology>
    </subcellularLocation>
    <subcellularLocation>
        <location evidence="1">Nucleus</location>
    </subcellularLocation>
</comment>
<keyword evidence="8 15" id="KW-1133">Transmembrane helix</keyword>
<feature type="transmembrane region" description="Helical" evidence="15">
    <location>
        <begin position="619"/>
        <end position="638"/>
    </location>
</feature>
<evidence type="ECO:0000256" key="10">
    <source>
        <dbReference type="ARBA" id="ARBA00023125"/>
    </source>
</evidence>
<keyword evidence="6 15" id="KW-0812">Transmembrane</keyword>
<dbReference type="SUPFAM" id="SSF101936">
    <property type="entry name" value="DNA-binding pseudobarrel domain"/>
    <property type="match status" value="1"/>
</dbReference>
<dbReference type="InterPro" id="IPR005508">
    <property type="entry name" value="At2g31720-like"/>
</dbReference>
<keyword evidence="14" id="KW-0539">Nucleus</keyword>
<keyword evidence="13" id="KW-0325">Glycoprotein</keyword>
<evidence type="ECO:0000256" key="8">
    <source>
        <dbReference type="ARBA" id="ARBA00022989"/>
    </source>
</evidence>
<evidence type="ECO:0000256" key="15">
    <source>
        <dbReference type="SAM" id="Phobius"/>
    </source>
</evidence>
<comment type="caution">
    <text evidence="16">The sequence shown here is derived from an EMBL/GenBank/DDBJ whole genome shotgun (WGS) entry which is preliminary data.</text>
</comment>
<dbReference type="PANTHER" id="PTHR21072:SF13">
    <property type="entry name" value="GPI TRANSAMIDASE COMPONENT PIG-S"/>
    <property type="match status" value="1"/>
</dbReference>
<proteinExistence type="inferred from homology"/>
<evidence type="ECO:0000256" key="3">
    <source>
        <dbReference type="ARBA" id="ARBA00004687"/>
    </source>
</evidence>